<dbReference type="NCBIfam" id="NF007180">
    <property type="entry name" value="PRK09612.1"/>
    <property type="match status" value="1"/>
</dbReference>
<name>A0A914HHE6_GLORO</name>
<evidence type="ECO:0000256" key="3">
    <source>
        <dbReference type="ARBA" id="ARBA00008856"/>
    </source>
</evidence>
<dbReference type="PANTHER" id="PTHR21422">
    <property type="entry name" value="RAB3 GTPASE-ACTIVATING PROTEIN CATALYTIC SUBUNIT"/>
    <property type="match status" value="1"/>
</dbReference>
<evidence type="ECO:0000256" key="6">
    <source>
        <dbReference type="ARBA" id="ARBA00022490"/>
    </source>
</evidence>
<evidence type="ECO:0000256" key="2">
    <source>
        <dbReference type="ARBA" id="ARBA00005636"/>
    </source>
</evidence>
<dbReference type="Pfam" id="PF03947">
    <property type="entry name" value="Ribosomal_L2_C"/>
    <property type="match status" value="1"/>
</dbReference>
<feature type="domain" description="Large ribosomal subunit protein uL2 C-terminal" evidence="12">
    <location>
        <begin position="959"/>
        <end position="1094"/>
    </location>
</feature>
<dbReference type="InterPro" id="IPR045700">
    <property type="entry name" value="Rab3GAP1"/>
</dbReference>
<dbReference type="Pfam" id="PF13890">
    <property type="entry name" value="Rab3-GTPase_cat"/>
    <property type="match status" value="1"/>
</dbReference>
<comment type="subcellular location">
    <subcellularLocation>
        <location evidence="1">Cytoplasm</location>
    </subcellularLocation>
</comment>
<keyword evidence="6" id="KW-0963">Cytoplasm</keyword>
<dbReference type="FunFam" id="2.30.30.30:FF:000006">
    <property type="entry name" value="60S ribosomal protein L8"/>
    <property type="match status" value="1"/>
</dbReference>
<protein>
    <recommendedName>
        <fullName evidence="10">Large ribosomal subunit protein uL2</fullName>
    </recommendedName>
    <alternativeName>
        <fullName evidence="11">60S ribosomal protein L8</fullName>
    </alternativeName>
    <alternativeName>
        <fullName evidence="4">Rab3 GTPase-activating protein catalytic subunit</fullName>
    </alternativeName>
</protein>
<evidence type="ECO:0000313" key="14">
    <source>
        <dbReference type="Proteomes" id="UP000887572"/>
    </source>
</evidence>
<dbReference type="WBParaSite" id="Gr19_v10_g17377.t1">
    <property type="protein sequence ID" value="Gr19_v10_g17377.t1"/>
    <property type="gene ID" value="Gr19_v10_g17377"/>
</dbReference>
<dbReference type="GO" id="GO:0019843">
    <property type="term" value="F:rRNA binding"/>
    <property type="evidence" value="ECO:0007669"/>
    <property type="project" value="UniProtKB-KW"/>
</dbReference>
<evidence type="ECO:0000256" key="10">
    <source>
        <dbReference type="ARBA" id="ARBA00035242"/>
    </source>
</evidence>
<evidence type="ECO:0000259" key="12">
    <source>
        <dbReference type="SMART" id="SM01382"/>
    </source>
</evidence>
<dbReference type="InterPro" id="IPR014722">
    <property type="entry name" value="Rib_uL2_dom2"/>
</dbReference>
<comment type="similarity">
    <text evidence="3">Belongs to the Rab3-GAP catalytic subunit family.</text>
</comment>
<comment type="similarity">
    <text evidence="2">Belongs to the universal ribosomal protein uL2 family.</text>
</comment>
<dbReference type="AlphaFoldDB" id="A0A914HHE6"/>
<dbReference type="GO" id="GO:0005096">
    <property type="term" value="F:GTPase activator activity"/>
    <property type="evidence" value="ECO:0007669"/>
    <property type="project" value="UniProtKB-KW"/>
</dbReference>
<keyword evidence="9" id="KW-0687">Ribonucleoprotein</keyword>
<dbReference type="Pfam" id="PF00181">
    <property type="entry name" value="Ribosomal_L2_N"/>
    <property type="match status" value="1"/>
</dbReference>
<evidence type="ECO:0000259" key="13">
    <source>
        <dbReference type="SMART" id="SM01383"/>
    </source>
</evidence>
<dbReference type="InterPro" id="IPR026147">
    <property type="entry name" value="Rab3GAP1_conserved"/>
</dbReference>
<keyword evidence="8" id="KW-0689">Ribosomal protein</keyword>
<evidence type="ECO:0000256" key="5">
    <source>
        <dbReference type="ARBA" id="ARBA00022468"/>
    </source>
</evidence>
<dbReference type="InterPro" id="IPR008991">
    <property type="entry name" value="Translation_prot_SH3-like_sf"/>
</dbReference>
<dbReference type="InterPro" id="IPR022666">
    <property type="entry name" value="Ribosomal_uL2_RNA-bd_dom"/>
</dbReference>
<evidence type="ECO:0000256" key="7">
    <source>
        <dbReference type="ARBA" id="ARBA00022730"/>
    </source>
</evidence>
<dbReference type="PANTHER" id="PTHR21422:SF9">
    <property type="entry name" value="RAB3 GTPASE-ACTIVATING PROTEIN CATALYTIC SUBUNIT"/>
    <property type="match status" value="1"/>
</dbReference>
<keyword evidence="7" id="KW-0699">rRNA-binding</keyword>
<keyword evidence="14" id="KW-1185">Reference proteome</keyword>
<evidence type="ECO:0000256" key="4">
    <source>
        <dbReference type="ARBA" id="ARBA00015817"/>
    </source>
</evidence>
<evidence type="ECO:0000256" key="9">
    <source>
        <dbReference type="ARBA" id="ARBA00023274"/>
    </source>
</evidence>
<feature type="domain" description="Large ribosomal subunit protein uL2 RNA-binding" evidence="13">
    <location>
        <begin position="874"/>
        <end position="953"/>
    </location>
</feature>
<dbReference type="GO" id="GO:0003735">
    <property type="term" value="F:structural constituent of ribosome"/>
    <property type="evidence" value="ECO:0007669"/>
    <property type="project" value="InterPro"/>
</dbReference>
<keyword evidence="7" id="KW-0694">RNA-binding</keyword>
<accession>A0A914HHE6</accession>
<dbReference type="Proteomes" id="UP000887572">
    <property type="component" value="Unplaced"/>
</dbReference>
<evidence type="ECO:0000256" key="1">
    <source>
        <dbReference type="ARBA" id="ARBA00004496"/>
    </source>
</evidence>
<evidence type="ECO:0000256" key="11">
    <source>
        <dbReference type="ARBA" id="ARBA00035350"/>
    </source>
</evidence>
<dbReference type="FunFam" id="2.40.50.140:FF:000020">
    <property type="entry name" value="60S ribosomal protein L2"/>
    <property type="match status" value="1"/>
</dbReference>
<dbReference type="GO" id="GO:0015934">
    <property type="term" value="C:large ribosomal subunit"/>
    <property type="evidence" value="ECO:0007669"/>
    <property type="project" value="InterPro"/>
</dbReference>
<dbReference type="Gene3D" id="2.30.30.30">
    <property type="match status" value="1"/>
</dbReference>
<dbReference type="InterPro" id="IPR023672">
    <property type="entry name" value="Ribosomal_uL2_arc_euk"/>
</dbReference>
<dbReference type="PROSITE" id="PS00467">
    <property type="entry name" value="RIBOSOMAL_L2"/>
    <property type="match status" value="1"/>
</dbReference>
<dbReference type="GO" id="GO:0005737">
    <property type="term" value="C:cytoplasm"/>
    <property type="evidence" value="ECO:0007669"/>
    <property type="project" value="UniProtKB-SubCell"/>
</dbReference>
<evidence type="ECO:0000313" key="15">
    <source>
        <dbReference type="WBParaSite" id="Gr19_v10_g17377.t1"/>
    </source>
</evidence>
<dbReference type="InterPro" id="IPR012340">
    <property type="entry name" value="NA-bd_OB-fold"/>
</dbReference>
<dbReference type="SUPFAM" id="SSF50249">
    <property type="entry name" value="Nucleic acid-binding proteins"/>
    <property type="match status" value="1"/>
</dbReference>
<evidence type="ECO:0000256" key="8">
    <source>
        <dbReference type="ARBA" id="ARBA00022980"/>
    </source>
</evidence>
<proteinExistence type="inferred from homology"/>
<dbReference type="InterPro" id="IPR022669">
    <property type="entry name" value="Ribosomal_uL2_C"/>
</dbReference>
<dbReference type="InterPro" id="IPR022671">
    <property type="entry name" value="Ribosomal_uL2_CS"/>
</dbReference>
<keyword evidence="5" id="KW-0343">GTPase activation</keyword>
<dbReference type="Gene3D" id="2.40.50.140">
    <property type="entry name" value="Nucleic acid-binding proteins"/>
    <property type="match status" value="1"/>
</dbReference>
<dbReference type="GO" id="GO:0006412">
    <property type="term" value="P:translation"/>
    <property type="evidence" value="ECO:0007669"/>
    <property type="project" value="InterPro"/>
</dbReference>
<dbReference type="SMART" id="SM01382">
    <property type="entry name" value="Ribosomal_L2_C"/>
    <property type="match status" value="1"/>
</dbReference>
<reference evidence="15" key="1">
    <citation type="submission" date="2022-11" db="UniProtKB">
        <authorList>
            <consortium name="WormBaseParasite"/>
        </authorList>
    </citation>
    <scope>IDENTIFICATION</scope>
</reference>
<organism evidence="14 15">
    <name type="scientific">Globodera rostochiensis</name>
    <name type="common">Golden nematode worm</name>
    <name type="synonym">Heterodera rostochiensis</name>
    <dbReference type="NCBI Taxonomy" id="31243"/>
    <lineage>
        <taxon>Eukaryota</taxon>
        <taxon>Metazoa</taxon>
        <taxon>Ecdysozoa</taxon>
        <taxon>Nematoda</taxon>
        <taxon>Chromadorea</taxon>
        <taxon>Rhabditida</taxon>
        <taxon>Tylenchina</taxon>
        <taxon>Tylenchomorpha</taxon>
        <taxon>Tylenchoidea</taxon>
        <taxon>Heteroderidae</taxon>
        <taxon>Heteroderinae</taxon>
        <taxon>Globodera</taxon>
    </lineage>
</organism>
<dbReference type="InterPro" id="IPR014726">
    <property type="entry name" value="Ribosomal_uL2_dom3"/>
</dbReference>
<dbReference type="FunFam" id="4.10.950.10:FF:000002">
    <property type="entry name" value="60S ribosomal protein L2"/>
    <property type="match status" value="1"/>
</dbReference>
<dbReference type="SMART" id="SM01383">
    <property type="entry name" value="Ribosomal_L2"/>
    <property type="match status" value="1"/>
</dbReference>
<sequence>MGSSYCGRDANDIISVFTLMLENAIQEMKAEADLPDIEIESSSATRQREVLSKKFAYQNYELQMFYVRQKNKMPTFSEDFLEHHSYLCEAAFALDYSNNHFFEDIVIGKQFGILSDFFLIYAIGQNNFMTESTVNIINSAIILASSNIDCALPIFFQFAPGAAVGVLQNRNFFTNFEGAVLNNCLSSQKYLDGVIKMFKEKINTPSELEKIKISLQQDFDVNLILWPKFIETRVFRLGLRMAAVWVDIDEYLMVETDNFTNIEPQTAQRWKCSVLFDEEYSYEQSYIFTRLFELSEEELSECSVRSQLLSPSDQSSSLGTTALGPLADKPSVRDIKILGNSSPISQKSCSDCITFILKGSGNDHDFLEGNRTSGQQQFQKLLNPKSAPANSLTRRLAVCLVEKIDGNFVNFCRLWIKFLEILRHHWEYNLDLPYFGIDERPQLACCLLHQKLQMIQYCISVKKRKHREMEECEATTSECVKEAPTNRITADDEFFDANESFDEVDAALFLKEPRGRSHPLDSNECLRNYPKERIFVPFTQDEGPMTEDQIEQRVSYLFSLEDANLRTRAQSELLLSDMQAFKAANPGCELVDFLRWHSPRDLSEEGELSERMKLPGNFWQETWDSANAVPAAQQQRLFNETREVEQIFQFFMNIRIRELVKLLLPVVSVHMAEILLENAVECLEMVGLKLEKLCNELNVATKTSDMDAYFDVARTLRMVEEMVMKYSTTSNLMLRQAQSMDLLKFIDLNVLKTFVTTLCESSSDVVDELSLQSVQLSCEIPDAPDGPIFGTLRSFFLMDEEGDREGEEEQWPSPIRKQAILRCFVPHPGNGSRAMPQRMYTSYREARPRLAGMADFCLPDILFLGLLSTAQRKGCGGIFKSRNKHRKGPAKLRPVDYSERHGFIRGIVKDILHDPGRGAPLAIVQFRDPYKYRVKKETMIAAEGLHTGQFIYCGKKAQVQIGNVMPIGELPEGTTVCNLEEKAGDRGRLARTSGNYAIIVAHNPDTKRTRIRLPSGAKKVVPSANRAMIGIVAGGGRTDKPLLKAGRAYHKYKVKRNAWPKVRGVAMNPVEHPHGGGNHQHIGHPSTVKRGTSAGRKVGLIAARRTGRIRGGKPEKRGKEEAV</sequence>
<dbReference type="SUPFAM" id="SSF50104">
    <property type="entry name" value="Translation proteins SH3-like domain"/>
    <property type="match status" value="1"/>
</dbReference>
<dbReference type="Gene3D" id="4.10.950.10">
    <property type="entry name" value="Ribosomal protein L2, domain 3"/>
    <property type="match status" value="1"/>
</dbReference>